<protein>
    <recommendedName>
        <fullName evidence="2">Peroxisomal membrane protein PEX16</fullName>
    </recommendedName>
</protein>
<dbReference type="Proteomes" id="UP001497480">
    <property type="component" value="Unassembled WGS sequence"/>
</dbReference>
<dbReference type="Pfam" id="PF08610">
    <property type="entry name" value="Pex16"/>
    <property type="match status" value="1"/>
</dbReference>
<dbReference type="InterPro" id="IPR013919">
    <property type="entry name" value="Pex16"/>
</dbReference>
<reference evidence="3 4" key="1">
    <citation type="submission" date="2024-03" db="EMBL/GenBank/DDBJ databases">
        <authorList>
            <person name="Martinez-Hernandez J."/>
        </authorList>
    </citation>
    <scope>NUCLEOTIDE SEQUENCE [LARGE SCALE GENOMIC DNA]</scope>
</reference>
<proteinExistence type="inferred from homology"/>
<gene>
    <name evidence="3" type="ORF">LLUT_LOCUS5723</name>
</gene>
<dbReference type="PANTHER" id="PTHR13299:SF0">
    <property type="entry name" value="PEROXISOMAL MEMBRANE PROTEIN PEX16"/>
    <property type="match status" value="1"/>
</dbReference>
<evidence type="ECO:0000256" key="1">
    <source>
        <dbReference type="ARBA" id="ARBA00009505"/>
    </source>
</evidence>
<evidence type="ECO:0000313" key="3">
    <source>
        <dbReference type="EMBL" id="CAL0304663.1"/>
    </source>
</evidence>
<keyword evidence="2" id="KW-0472">Membrane</keyword>
<accession>A0AAV1W5Z5</accession>
<feature type="transmembrane region" description="Helical" evidence="2">
    <location>
        <begin position="151"/>
        <end position="173"/>
    </location>
</feature>
<sequence length="286" mass="32251">MCLETLVEVVAEQYYGDVKKWNFLVVTEATKVLVRLSLFRKSGYKMLLSGVETSNDETDSNTSNSLEQTILKPSSGDAFSYMKNNHSPIPNDLEGRALSALSIFGENAKMVPEPVSPSRVDHNQHQEAIMESPDNVIERPRLFDILSKRGLPGALLLIGEVLFITRPLVYVLFIRKYSNRSWTPWFLSLAFDSIGMSFLSVVASATAGRKEQRFHLSASEKDEVKRRKLLFLLYIMRDPFFSKYTRKKLESVEKVLEPVPVIGFLIAKAVGLAIGVQTRYTYISGS</sequence>
<organism evidence="3 4">
    <name type="scientific">Lupinus luteus</name>
    <name type="common">European yellow lupine</name>
    <dbReference type="NCBI Taxonomy" id="3873"/>
    <lineage>
        <taxon>Eukaryota</taxon>
        <taxon>Viridiplantae</taxon>
        <taxon>Streptophyta</taxon>
        <taxon>Embryophyta</taxon>
        <taxon>Tracheophyta</taxon>
        <taxon>Spermatophyta</taxon>
        <taxon>Magnoliopsida</taxon>
        <taxon>eudicotyledons</taxon>
        <taxon>Gunneridae</taxon>
        <taxon>Pentapetalae</taxon>
        <taxon>rosids</taxon>
        <taxon>fabids</taxon>
        <taxon>Fabales</taxon>
        <taxon>Fabaceae</taxon>
        <taxon>Papilionoideae</taxon>
        <taxon>50 kb inversion clade</taxon>
        <taxon>genistoids sensu lato</taxon>
        <taxon>core genistoids</taxon>
        <taxon>Genisteae</taxon>
        <taxon>Lupinus</taxon>
    </lineage>
</organism>
<comment type="similarity">
    <text evidence="1 2">Belongs to the peroxin-16 family.</text>
</comment>
<keyword evidence="2" id="KW-0962">Peroxisome biogenesis</keyword>
<feature type="transmembrane region" description="Helical" evidence="2">
    <location>
        <begin position="185"/>
        <end position="208"/>
    </location>
</feature>
<dbReference type="AlphaFoldDB" id="A0AAV1W5Z5"/>
<dbReference type="EMBL" id="CAXHTB010000004">
    <property type="protein sequence ID" value="CAL0304663.1"/>
    <property type="molecule type" value="Genomic_DNA"/>
</dbReference>
<name>A0AAV1W5Z5_LUPLU</name>
<keyword evidence="2" id="KW-0812">Transmembrane</keyword>
<keyword evidence="4" id="KW-1185">Reference proteome</keyword>
<evidence type="ECO:0000313" key="4">
    <source>
        <dbReference type="Proteomes" id="UP001497480"/>
    </source>
</evidence>
<dbReference type="GO" id="GO:0005778">
    <property type="term" value="C:peroxisomal membrane"/>
    <property type="evidence" value="ECO:0007669"/>
    <property type="project" value="UniProtKB-SubCell"/>
</dbReference>
<dbReference type="PANTHER" id="PTHR13299">
    <property type="entry name" value="PEROXISOMAL MEMBRANE PROTEIN PEX16"/>
    <property type="match status" value="1"/>
</dbReference>
<comment type="subcellular location">
    <subcellularLocation>
        <location evidence="2">Peroxisome membrane</location>
    </subcellularLocation>
</comment>
<keyword evidence="2" id="KW-1133">Transmembrane helix</keyword>
<comment type="caution">
    <text evidence="3">The sequence shown here is derived from an EMBL/GenBank/DDBJ whole genome shotgun (WGS) entry which is preliminary data.</text>
</comment>
<evidence type="ECO:0000256" key="2">
    <source>
        <dbReference type="RuleBase" id="RU365003"/>
    </source>
</evidence>
<keyword evidence="2" id="KW-0576">Peroxisome</keyword>
<dbReference type="GO" id="GO:0007031">
    <property type="term" value="P:peroxisome organization"/>
    <property type="evidence" value="ECO:0007669"/>
    <property type="project" value="UniProtKB-KW"/>
</dbReference>